<dbReference type="FunFam" id="3.40.640.10:FF:000004">
    <property type="entry name" value="Acetylornithine aminotransferase"/>
    <property type="match status" value="1"/>
</dbReference>
<dbReference type="GO" id="GO:0042802">
    <property type="term" value="F:identical protein binding"/>
    <property type="evidence" value="ECO:0007669"/>
    <property type="project" value="TreeGrafter"/>
</dbReference>
<dbReference type="AlphaFoldDB" id="A0A939BQC3"/>
<evidence type="ECO:0000313" key="6">
    <source>
        <dbReference type="EMBL" id="MBM7591465.1"/>
    </source>
</evidence>
<evidence type="ECO:0000256" key="5">
    <source>
        <dbReference type="HAMAP-Rule" id="MF_01107"/>
    </source>
</evidence>
<evidence type="ECO:0000256" key="3">
    <source>
        <dbReference type="ARBA" id="ARBA00022679"/>
    </source>
</evidence>
<protein>
    <recommendedName>
        <fullName evidence="5">Acetylornithine aminotransferase</fullName>
        <shortName evidence="5">ACOAT</shortName>
        <ecNumber evidence="5">2.6.1.11</ecNumber>
    </recommendedName>
</protein>
<dbReference type="EC" id="2.6.1.11" evidence="5"/>
<dbReference type="GO" id="GO:0030170">
    <property type="term" value="F:pyridoxal phosphate binding"/>
    <property type="evidence" value="ECO:0007669"/>
    <property type="project" value="InterPro"/>
</dbReference>
<dbReference type="InterPro" id="IPR015422">
    <property type="entry name" value="PyrdxlP-dep_Trfase_small"/>
</dbReference>
<feature type="binding site" evidence="5">
    <location>
        <begin position="101"/>
        <end position="102"/>
    </location>
    <ligand>
        <name>pyridoxal 5'-phosphate</name>
        <dbReference type="ChEBI" id="CHEBI:597326"/>
    </ligand>
</feature>
<gene>
    <name evidence="5" type="primary">argD</name>
    <name evidence="6" type="ORF">JOD01_003116</name>
</gene>
<comment type="pathway">
    <text evidence="5">Amino-acid biosynthesis; L-arginine biosynthesis; N(2)-acetyl-L-ornithine from L-glutamate: step 4/4.</text>
</comment>
<feature type="binding site" evidence="5">
    <location>
        <position position="134"/>
    </location>
    <ligand>
        <name>pyridoxal 5'-phosphate</name>
        <dbReference type="ChEBI" id="CHEBI:597326"/>
    </ligand>
</feature>
<dbReference type="Proteomes" id="UP000717624">
    <property type="component" value="Unassembled WGS sequence"/>
</dbReference>
<comment type="cofactor">
    <cofactor evidence="5">
        <name>pyridoxal 5'-phosphate</name>
        <dbReference type="ChEBI" id="CHEBI:597326"/>
    </cofactor>
    <text evidence="5">Binds 1 pyridoxal phosphate per subunit.</text>
</comment>
<dbReference type="Gene3D" id="3.90.1150.10">
    <property type="entry name" value="Aspartate Aminotransferase, domain 1"/>
    <property type="match status" value="1"/>
</dbReference>
<name>A0A939BQC3_9BACL</name>
<dbReference type="GO" id="GO:0005737">
    <property type="term" value="C:cytoplasm"/>
    <property type="evidence" value="ECO:0007669"/>
    <property type="project" value="UniProtKB-SubCell"/>
</dbReference>
<feature type="binding site" evidence="5">
    <location>
        <position position="137"/>
    </location>
    <ligand>
        <name>N(2)-acetyl-L-ornithine</name>
        <dbReference type="ChEBI" id="CHEBI:57805"/>
    </ligand>
</feature>
<evidence type="ECO:0000256" key="4">
    <source>
        <dbReference type="ARBA" id="ARBA00022898"/>
    </source>
</evidence>
<comment type="catalytic activity">
    <reaction evidence="5">
        <text>N(2)-acetyl-L-ornithine + 2-oxoglutarate = N-acetyl-L-glutamate 5-semialdehyde + L-glutamate</text>
        <dbReference type="Rhea" id="RHEA:18049"/>
        <dbReference type="ChEBI" id="CHEBI:16810"/>
        <dbReference type="ChEBI" id="CHEBI:29123"/>
        <dbReference type="ChEBI" id="CHEBI:29985"/>
        <dbReference type="ChEBI" id="CHEBI:57805"/>
        <dbReference type="EC" id="2.6.1.11"/>
    </reaction>
</comment>
<dbReference type="EMBL" id="JAFBEB010000012">
    <property type="protein sequence ID" value="MBM7591465.1"/>
    <property type="molecule type" value="Genomic_DNA"/>
</dbReference>
<proteinExistence type="inferred from homology"/>
<dbReference type="InterPro" id="IPR005814">
    <property type="entry name" value="Aminotrans_3"/>
</dbReference>
<keyword evidence="4 5" id="KW-0663">Pyridoxal phosphate</keyword>
<evidence type="ECO:0000256" key="1">
    <source>
        <dbReference type="ARBA" id="ARBA00022576"/>
    </source>
</evidence>
<dbReference type="HAMAP" id="MF_01107">
    <property type="entry name" value="ArgD_aminotrans_3"/>
    <property type="match status" value="1"/>
</dbReference>
<keyword evidence="7" id="KW-1185">Reference proteome</keyword>
<dbReference type="RefSeq" id="WP_204519176.1">
    <property type="nucleotide sequence ID" value="NZ_BAABIN010000019.1"/>
</dbReference>
<keyword evidence="1 5" id="KW-0032">Aminotransferase</keyword>
<keyword evidence="3 5" id="KW-0808">Transferase</keyword>
<accession>A0A939BQC3</accession>
<comment type="caution">
    <text evidence="6">The sequence shown here is derived from an EMBL/GenBank/DDBJ whole genome shotgun (WGS) entry which is preliminary data.</text>
</comment>
<evidence type="ECO:0000256" key="2">
    <source>
        <dbReference type="ARBA" id="ARBA00022605"/>
    </source>
</evidence>
<dbReference type="InterPro" id="IPR049704">
    <property type="entry name" value="Aminotrans_3_PPA_site"/>
</dbReference>
<keyword evidence="5" id="KW-0963">Cytoplasm</keyword>
<dbReference type="Pfam" id="PF00202">
    <property type="entry name" value="Aminotran_3"/>
    <property type="match status" value="1"/>
</dbReference>
<dbReference type="PANTHER" id="PTHR11986:SF79">
    <property type="entry name" value="ACETYLORNITHINE AMINOTRANSFERASE, MITOCHONDRIAL"/>
    <property type="match status" value="1"/>
</dbReference>
<feature type="modified residue" description="N6-(pyridoxal phosphate)lysine" evidence="5">
    <location>
        <position position="248"/>
    </location>
</feature>
<dbReference type="PROSITE" id="PS00600">
    <property type="entry name" value="AA_TRANSFER_CLASS_3"/>
    <property type="match status" value="1"/>
</dbReference>
<sequence>MKTEAAVTHLMNNYSRWPIHLVKGKGNKVWDKDGKEYLDFTSGIGVNSLGHVHDAVTRQLHQQLDTLWHCSNLVHVPQQEQLAEKLAQLSGLDRVFFCNSGAEANEAMIKIARRYAQKVKQENRFEVITFQQSFHGRTLATLTATGQEKVKDGFAPLPEGFITVPYNDIEAVRSVLSDRTCAVMLELVQGEGGVHPADPEWVKQLRQLCDQQGILLLVDEIQTGIGRTGSWFCYQQYGIKPDVISMAKALGNGFPIGAIAASETVAQAFSPGTHGTTFGGNPLAVTAGLATLTAMEQENAIAKVKELHQLIIERLQALQAAVPDLVPAIRGKGLMLGIQLTVPVDAILAEARNKGLLLLQAGPQVIRLLPSFITTKAEIDQMAEILEEVILGANG</sequence>
<dbReference type="InterPro" id="IPR004636">
    <property type="entry name" value="AcOrn/SuccOrn_fam"/>
</dbReference>
<comment type="subunit">
    <text evidence="5">Homodimer.</text>
</comment>
<comment type="miscellaneous">
    <text evidence="5">May also have succinyldiaminopimelate aminotransferase activity, thus carrying out the corresponding step in lysine biosynthesis.</text>
</comment>
<dbReference type="PANTHER" id="PTHR11986">
    <property type="entry name" value="AMINOTRANSFERASE CLASS III"/>
    <property type="match status" value="1"/>
</dbReference>
<feature type="binding site" evidence="5">
    <location>
        <position position="276"/>
    </location>
    <ligand>
        <name>N(2)-acetyl-L-ornithine</name>
        <dbReference type="ChEBI" id="CHEBI:57805"/>
    </ligand>
</feature>
<keyword evidence="2 5" id="KW-0028">Amino-acid biosynthesis</keyword>
<feature type="binding site" evidence="5">
    <location>
        <position position="277"/>
    </location>
    <ligand>
        <name>pyridoxal 5'-phosphate</name>
        <dbReference type="ChEBI" id="CHEBI:597326"/>
    </ligand>
</feature>
<comment type="similarity">
    <text evidence="5">Belongs to the class-III pyridoxal-phosphate-dependent aminotransferase family. ArgD subfamily.</text>
</comment>
<dbReference type="PIRSF" id="PIRSF000521">
    <property type="entry name" value="Transaminase_4ab_Lys_Orn"/>
    <property type="match status" value="1"/>
</dbReference>
<reference evidence="6" key="1">
    <citation type="submission" date="2021-01" db="EMBL/GenBank/DDBJ databases">
        <title>Genomic Encyclopedia of Type Strains, Phase IV (KMG-IV): sequencing the most valuable type-strain genomes for metagenomic binning, comparative biology and taxonomic classification.</title>
        <authorList>
            <person name="Goeker M."/>
        </authorList>
    </citation>
    <scope>NUCLEOTIDE SEQUENCE</scope>
    <source>
        <strain evidence="6">DSM 25523</strain>
    </source>
</reference>
<dbReference type="GO" id="GO:0006526">
    <property type="term" value="P:L-arginine biosynthetic process"/>
    <property type="evidence" value="ECO:0007669"/>
    <property type="project" value="UniProtKB-UniRule"/>
</dbReference>
<dbReference type="SUPFAM" id="SSF53383">
    <property type="entry name" value="PLP-dependent transferases"/>
    <property type="match status" value="1"/>
</dbReference>
<dbReference type="NCBIfam" id="NF002325">
    <property type="entry name" value="PRK01278.1"/>
    <property type="match status" value="1"/>
</dbReference>
<organism evidence="6 7">
    <name type="scientific">Brevibacillus fulvus</name>
    <dbReference type="NCBI Taxonomy" id="1125967"/>
    <lineage>
        <taxon>Bacteria</taxon>
        <taxon>Bacillati</taxon>
        <taxon>Bacillota</taxon>
        <taxon>Bacilli</taxon>
        <taxon>Bacillales</taxon>
        <taxon>Paenibacillaceae</taxon>
        <taxon>Brevibacillus</taxon>
    </lineage>
</organism>
<dbReference type="CDD" id="cd00610">
    <property type="entry name" value="OAT_like"/>
    <property type="match status" value="1"/>
</dbReference>
<dbReference type="InterPro" id="IPR015421">
    <property type="entry name" value="PyrdxlP-dep_Trfase_major"/>
</dbReference>
<dbReference type="NCBIfam" id="TIGR00707">
    <property type="entry name" value="argD"/>
    <property type="match status" value="1"/>
</dbReference>
<dbReference type="InterPro" id="IPR015424">
    <property type="entry name" value="PyrdxlP-dep_Trfase"/>
</dbReference>
<dbReference type="InterPro" id="IPR050103">
    <property type="entry name" value="Class-III_PLP-dep_AT"/>
</dbReference>
<keyword evidence="5" id="KW-0055">Arginine biosynthesis</keyword>
<dbReference type="Gene3D" id="3.40.640.10">
    <property type="entry name" value="Type I PLP-dependent aspartate aminotransferase-like (Major domain)"/>
    <property type="match status" value="1"/>
</dbReference>
<dbReference type="GO" id="GO:0003992">
    <property type="term" value="F:N2-acetyl-L-ornithine:2-oxoglutarate 5-aminotransferase activity"/>
    <property type="evidence" value="ECO:0007669"/>
    <property type="project" value="UniProtKB-UniRule"/>
</dbReference>
<evidence type="ECO:0000313" key="7">
    <source>
        <dbReference type="Proteomes" id="UP000717624"/>
    </source>
</evidence>
<comment type="subcellular location">
    <subcellularLocation>
        <location evidence="5">Cytoplasm</location>
    </subcellularLocation>
</comment>
<feature type="binding site" evidence="5">
    <location>
        <begin position="219"/>
        <end position="222"/>
    </location>
    <ligand>
        <name>pyridoxal 5'-phosphate</name>
        <dbReference type="ChEBI" id="CHEBI:597326"/>
    </ligand>
</feature>